<dbReference type="GO" id="GO:0005975">
    <property type="term" value="P:carbohydrate metabolic process"/>
    <property type="evidence" value="ECO:0007669"/>
    <property type="project" value="InterPro"/>
</dbReference>
<comment type="function">
    <text evidence="4">Catalyzes the reversible isomerization-deamination of glucosamine 6-phosphate (GlcN6P) to form fructose 6-phosphate (Fru6P) and ammonium ion.</text>
</comment>
<reference evidence="6 8" key="1">
    <citation type="submission" date="2015-01" db="EMBL/GenBank/DDBJ databases">
        <authorList>
            <person name="Guo J."/>
        </authorList>
    </citation>
    <scope>NUCLEOTIDE SEQUENCE [LARGE SCALE GENOMIC DNA]</scope>
    <source>
        <strain evidence="6 8">DSM 22147</strain>
    </source>
</reference>
<protein>
    <recommendedName>
        <fullName evidence="4">Glucosamine-6-phosphate deaminase</fullName>
        <ecNumber evidence="4">3.5.99.6</ecNumber>
    </recommendedName>
    <alternativeName>
        <fullName evidence="4">GlcN6P deaminase</fullName>
        <shortName evidence="4">GNPDA</shortName>
    </alternativeName>
    <alternativeName>
        <fullName evidence="4">Glucosamine-6-phosphate isomerase</fullName>
    </alternativeName>
</protein>
<evidence type="ECO:0000259" key="5">
    <source>
        <dbReference type="Pfam" id="PF01182"/>
    </source>
</evidence>
<feature type="active site" description="Proton acceptor; for ring-opening step" evidence="4">
    <location>
        <position position="139"/>
    </location>
</feature>
<evidence type="ECO:0000313" key="6">
    <source>
        <dbReference type="EMBL" id="KIX91322.1"/>
    </source>
</evidence>
<dbReference type="Proteomes" id="UP000254100">
    <property type="component" value="Unassembled WGS sequence"/>
</dbReference>
<dbReference type="Gene3D" id="3.40.50.1360">
    <property type="match status" value="1"/>
</dbReference>
<dbReference type="EMBL" id="UHDT01000001">
    <property type="protein sequence ID" value="SUM56658.1"/>
    <property type="molecule type" value="Genomic_DNA"/>
</dbReference>
<keyword evidence="7" id="KW-0413">Isomerase</keyword>
<dbReference type="InterPro" id="IPR006148">
    <property type="entry name" value="Glc/Gal-6P_isomerase"/>
</dbReference>
<dbReference type="NCBIfam" id="TIGR00502">
    <property type="entry name" value="nagB"/>
    <property type="match status" value="1"/>
</dbReference>
<dbReference type="CDD" id="cd01399">
    <property type="entry name" value="GlcN6P_deaminase"/>
    <property type="match status" value="1"/>
</dbReference>
<dbReference type="GO" id="GO:0019262">
    <property type="term" value="P:N-acetylneuraminate catabolic process"/>
    <property type="evidence" value="ECO:0007669"/>
    <property type="project" value="UniProtKB-UniRule"/>
</dbReference>
<comment type="caution">
    <text evidence="4">Lacks conserved residue(s) required for the propagation of feature annotation.</text>
</comment>
<comment type="similarity">
    <text evidence="4">Belongs to the glucosamine/galactosamine-6-phosphate isomerase family. NagB subfamily.</text>
</comment>
<dbReference type="GO" id="GO:0042802">
    <property type="term" value="F:identical protein binding"/>
    <property type="evidence" value="ECO:0007669"/>
    <property type="project" value="TreeGrafter"/>
</dbReference>
<dbReference type="RefSeq" id="WP_044359280.1">
    <property type="nucleotide sequence ID" value="NZ_JXWY01000019.1"/>
</dbReference>
<dbReference type="STRING" id="569857.TP70_03240"/>
<evidence type="ECO:0000256" key="1">
    <source>
        <dbReference type="ARBA" id="ARBA00000644"/>
    </source>
</evidence>
<evidence type="ECO:0000256" key="2">
    <source>
        <dbReference type="ARBA" id="ARBA00022801"/>
    </source>
</evidence>
<dbReference type="InterPro" id="IPR037171">
    <property type="entry name" value="NagB/RpiA_transferase-like"/>
</dbReference>
<dbReference type="EMBL" id="JXWY01000019">
    <property type="protein sequence ID" value="KIX91322.1"/>
    <property type="molecule type" value="Genomic_DNA"/>
</dbReference>
<dbReference type="InterPro" id="IPR004547">
    <property type="entry name" value="Glucosamine6P_isomerase"/>
</dbReference>
<accession>A0A0D6XRS9</accession>
<organism evidence="7 9">
    <name type="scientific">Staphylococcus microti</name>
    <dbReference type="NCBI Taxonomy" id="569857"/>
    <lineage>
        <taxon>Bacteria</taxon>
        <taxon>Bacillati</taxon>
        <taxon>Bacillota</taxon>
        <taxon>Bacilli</taxon>
        <taxon>Bacillales</taxon>
        <taxon>Staphylococcaceae</taxon>
        <taxon>Staphylococcus</taxon>
    </lineage>
</organism>
<dbReference type="PROSITE" id="PS01161">
    <property type="entry name" value="GLC_GALNAC_ISOMERASE"/>
    <property type="match status" value="1"/>
</dbReference>
<evidence type="ECO:0000313" key="7">
    <source>
        <dbReference type="EMBL" id="SUM56658.1"/>
    </source>
</evidence>
<evidence type="ECO:0000256" key="4">
    <source>
        <dbReference type="HAMAP-Rule" id="MF_01241"/>
    </source>
</evidence>
<dbReference type="EC" id="3.5.99.6" evidence="4"/>
<feature type="active site" description="Proton acceptor; for enolization step" evidence="4">
    <location>
        <position position="67"/>
    </location>
</feature>
<dbReference type="UniPathway" id="UPA00629">
    <property type="reaction ID" value="UER00684"/>
</dbReference>
<dbReference type="OrthoDB" id="9791139at2"/>
<dbReference type="SUPFAM" id="SSF100950">
    <property type="entry name" value="NagB/RpiA/CoA transferase-like"/>
    <property type="match status" value="1"/>
</dbReference>
<evidence type="ECO:0000313" key="8">
    <source>
        <dbReference type="Proteomes" id="UP000032366"/>
    </source>
</evidence>
<sequence>MKITNLGTKERASFYVATELYKQILHKKESKLGLATGGTMIEMYQALVTLLAKNQLDVSHVETFNLDEYIGLDAEHPASYHQYMNNILFNEYRGFDPQKCHLPNGVAENPECEAERYETLLDEKGPVDIQILGIGQNGHIGFNEPGTPFESVTHRVDLTESTIEANSRYFDDKTDVPKQAISMGLRSIMKAKRIILLAFGPHKKEAITQLAAGHITTDVPATILHLHPNVEVYVDDAAMPDIV</sequence>
<dbReference type="GO" id="GO:0016853">
    <property type="term" value="F:isomerase activity"/>
    <property type="evidence" value="ECO:0007669"/>
    <property type="project" value="UniProtKB-KW"/>
</dbReference>
<dbReference type="GO" id="GO:0006043">
    <property type="term" value="P:glucosamine catabolic process"/>
    <property type="evidence" value="ECO:0007669"/>
    <property type="project" value="TreeGrafter"/>
</dbReference>
<gene>
    <name evidence="4 7" type="primary">nagB</name>
    <name evidence="7" type="ORF">NCTC13832_00314</name>
    <name evidence="6" type="ORF">TP70_03240</name>
</gene>
<dbReference type="HAMAP" id="MF_01241">
    <property type="entry name" value="GlcN6P_deamin"/>
    <property type="match status" value="1"/>
</dbReference>
<name>A0A0D6XRS9_9STAP</name>
<dbReference type="Proteomes" id="UP000032366">
    <property type="component" value="Unassembled WGS sequence"/>
</dbReference>
<dbReference type="FunFam" id="3.40.50.1360:FF:000003">
    <property type="entry name" value="Glucosamine-6-phosphate deaminase"/>
    <property type="match status" value="1"/>
</dbReference>
<dbReference type="GO" id="GO:0006046">
    <property type="term" value="P:N-acetylglucosamine catabolic process"/>
    <property type="evidence" value="ECO:0007669"/>
    <property type="project" value="UniProtKB-UniRule"/>
</dbReference>
<proteinExistence type="inferred from homology"/>
<dbReference type="Pfam" id="PF01182">
    <property type="entry name" value="Glucosamine_iso"/>
    <property type="match status" value="1"/>
</dbReference>
<dbReference type="InterPro" id="IPR018321">
    <property type="entry name" value="Glucosamine6P_isomerase_CS"/>
</dbReference>
<dbReference type="PANTHER" id="PTHR11280">
    <property type="entry name" value="GLUCOSAMINE-6-PHOSPHATE ISOMERASE"/>
    <property type="match status" value="1"/>
</dbReference>
<dbReference type="PANTHER" id="PTHR11280:SF5">
    <property type="entry name" value="GLUCOSAMINE-6-PHOSPHATE ISOMERASE"/>
    <property type="match status" value="1"/>
</dbReference>
<feature type="active site" description="For ring-opening step" evidence="4">
    <location>
        <position position="144"/>
    </location>
</feature>
<dbReference type="GO" id="GO:0004342">
    <property type="term" value="F:glucosamine-6-phosphate deaminase activity"/>
    <property type="evidence" value="ECO:0007669"/>
    <property type="project" value="UniProtKB-UniRule"/>
</dbReference>
<keyword evidence="8" id="KW-1185">Reference proteome</keyword>
<comment type="pathway">
    <text evidence="4">Amino-sugar metabolism; N-acetylneuraminate degradation; D-fructose 6-phosphate from N-acetylneuraminate: step 5/5.</text>
</comment>
<dbReference type="GO" id="GO:0005737">
    <property type="term" value="C:cytoplasm"/>
    <property type="evidence" value="ECO:0007669"/>
    <property type="project" value="TreeGrafter"/>
</dbReference>
<evidence type="ECO:0000256" key="3">
    <source>
        <dbReference type="ARBA" id="ARBA00023277"/>
    </source>
</evidence>
<feature type="active site" description="For ring-opening step" evidence="4">
    <location>
        <position position="137"/>
    </location>
</feature>
<dbReference type="AlphaFoldDB" id="A0A0D6XRS9"/>
<evidence type="ECO:0000313" key="9">
    <source>
        <dbReference type="Proteomes" id="UP000254100"/>
    </source>
</evidence>
<keyword evidence="2 4" id="KW-0378">Hydrolase</keyword>
<reference evidence="7 9" key="2">
    <citation type="submission" date="2018-06" db="EMBL/GenBank/DDBJ databases">
        <authorList>
            <consortium name="Pathogen Informatics"/>
            <person name="Doyle S."/>
        </authorList>
    </citation>
    <scope>NUCLEOTIDE SEQUENCE [LARGE SCALE GENOMIC DNA]</scope>
    <source>
        <strain evidence="7 9">NCTC13832</strain>
    </source>
</reference>
<feature type="domain" description="Glucosamine/galactosamine-6-phosphate isomerase" evidence="5">
    <location>
        <begin position="14"/>
        <end position="225"/>
    </location>
</feature>
<comment type="catalytic activity">
    <reaction evidence="1 4">
        <text>alpha-D-glucosamine 6-phosphate + H2O = beta-D-fructose 6-phosphate + NH4(+)</text>
        <dbReference type="Rhea" id="RHEA:12172"/>
        <dbReference type="ChEBI" id="CHEBI:15377"/>
        <dbReference type="ChEBI" id="CHEBI:28938"/>
        <dbReference type="ChEBI" id="CHEBI:57634"/>
        <dbReference type="ChEBI" id="CHEBI:75989"/>
        <dbReference type="EC" id="3.5.99.6"/>
    </reaction>
</comment>
<keyword evidence="3 4" id="KW-0119">Carbohydrate metabolism</keyword>